<dbReference type="PANTHER" id="PTHR44757">
    <property type="entry name" value="DIGUANYLATE CYCLASE DGCP"/>
    <property type="match status" value="1"/>
</dbReference>
<dbReference type="PROSITE" id="PS50883">
    <property type="entry name" value="EAL"/>
    <property type="match status" value="1"/>
</dbReference>
<dbReference type="PROSITE" id="PS50887">
    <property type="entry name" value="GGDEF"/>
    <property type="match status" value="1"/>
</dbReference>
<evidence type="ECO:0000259" key="1">
    <source>
        <dbReference type="PROSITE" id="PS50883"/>
    </source>
</evidence>
<evidence type="ECO:0000313" key="3">
    <source>
        <dbReference type="EMBL" id="MCW6536353.1"/>
    </source>
</evidence>
<evidence type="ECO:0000313" key="4">
    <source>
        <dbReference type="Proteomes" id="UP001165565"/>
    </source>
</evidence>
<gene>
    <name evidence="3" type="ORF">NEE01_16360</name>
</gene>
<dbReference type="Pfam" id="PF00990">
    <property type="entry name" value="GGDEF"/>
    <property type="match status" value="1"/>
</dbReference>
<accession>A0AA41ZIK2</accession>
<dbReference type="Proteomes" id="UP001165565">
    <property type="component" value="Unassembled WGS sequence"/>
</dbReference>
<dbReference type="RefSeq" id="WP_265269789.1">
    <property type="nucleotide sequence ID" value="NZ_JANFAV010000012.1"/>
</dbReference>
<dbReference type="InterPro" id="IPR043128">
    <property type="entry name" value="Rev_trsase/Diguanyl_cyclase"/>
</dbReference>
<dbReference type="SMART" id="SM00267">
    <property type="entry name" value="GGDEF"/>
    <property type="match status" value="1"/>
</dbReference>
<dbReference type="AlphaFoldDB" id="A0AA41ZIK2"/>
<dbReference type="InterPro" id="IPR029787">
    <property type="entry name" value="Nucleotide_cyclase"/>
</dbReference>
<evidence type="ECO:0000259" key="2">
    <source>
        <dbReference type="PROSITE" id="PS50887"/>
    </source>
</evidence>
<keyword evidence="4" id="KW-1185">Reference proteome</keyword>
<feature type="domain" description="GGDEF" evidence="2">
    <location>
        <begin position="148"/>
        <end position="291"/>
    </location>
</feature>
<dbReference type="InterPro" id="IPR001633">
    <property type="entry name" value="EAL_dom"/>
</dbReference>
<proteinExistence type="predicted"/>
<dbReference type="SUPFAM" id="SSF55073">
    <property type="entry name" value="Nucleotide cyclase"/>
    <property type="match status" value="1"/>
</dbReference>
<dbReference type="SMART" id="SM00052">
    <property type="entry name" value="EAL"/>
    <property type="match status" value="1"/>
</dbReference>
<protein>
    <submittedName>
        <fullName evidence="3">EAL domain-containing protein</fullName>
    </submittedName>
</protein>
<dbReference type="PANTHER" id="PTHR44757:SF2">
    <property type="entry name" value="BIOFILM ARCHITECTURE MAINTENANCE PROTEIN MBAA"/>
    <property type="match status" value="1"/>
</dbReference>
<organism evidence="3 4">
    <name type="scientific">Sphingomonas lycopersici</name>
    <dbReference type="NCBI Taxonomy" id="2951807"/>
    <lineage>
        <taxon>Bacteria</taxon>
        <taxon>Pseudomonadati</taxon>
        <taxon>Pseudomonadota</taxon>
        <taxon>Alphaproteobacteria</taxon>
        <taxon>Sphingomonadales</taxon>
        <taxon>Sphingomonadaceae</taxon>
        <taxon>Sphingomonas</taxon>
    </lineage>
</organism>
<dbReference type="InterPro" id="IPR000160">
    <property type="entry name" value="GGDEF_dom"/>
</dbReference>
<sequence>MQSVTLKSRAVRFAFYAGGVAFFLSLLATANGNLSADSFARALIPAIVCATMCWASTQQALATTAEAVDKAVDQLAEAADGALDRRVPNEIRSAVPQLATAMDRLFGQLSDNMENIQRLALFDPVTALANRTNFRASAERVLAEAAEQPGALFFIDLDRFKKVNDTHGHACGDMLLAMVADRLRAVADRAVAVVDIDRYPPLIGRLAGDEFTMLFPVLTDQRDAGWIATQVLDALASPFALPSGEVSIGASIGIALRPDHGFTLHDLMRSADAAMYHAKSDGRGRFEFYSETLAAELAERLRLDAELRAALDNDEFILVFQPQVALAAGKVVAAEALLRWQHPTDGLRLPATFIGRAEESGLMIEIGDWAIGRVARTIAQWAALGVETRLAVNISARQIDRVDFLLRLHAAMREAGAPGRLLELEMNETVAAHARTDAIAAISMLREDGAKIAIDGFGTGLSSVARLRQLPIDRIKLDRSLIATITTDSSTRLIAGALVGLIHGLGCEAVAEGVETPAQVDLLRVIGCDAVQGFGIAPPMAEVDFLAWSAALGGRAPEIRRASLA</sequence>
<dbReference type="SUPFAM" id="SSF141868">
    <property type="entry name" value="EAL domain-like"/>
    <property type="match status" value="1"/>
</dbReference>
<dbReference type="EMBL" id="JANFAV010000012">
    <property type="protein sequence ID" value="MCW6536353.1"/>
    <property type="molecule type" value="Genomic_DNA"/>
</dbReference>
<dbReference type="InterPro" id="IPR052155">
    <property type="entry name" value="Biofilm_reg_signaling"/>
</dbReference>
<name>A0AA41ZIK2_9SPHN</name>
<dbReference type="InterPro" id="IPR035919">
    <property type="entry name" value="EAL_sf"/>
</dbReference>
<feature type="domain" description="EAL" evidence="1">
    <location>
        <begin position="300"/>
        <end position="553"/>
    </location>
</feature>
<dbReference type="Gene3D" id="3.20.20.450">
    <property type="entry name" value="EAL domain"/>
    <property type="match status" value="1"/>
</dbReference>
<dbReference type="CDD" id="cd01949">
    <property type="entry name" value="GGDEF"/>
    <property type="match status" value="1"/>
</dbReference>
<dbReference type="Gene3D" id="3.30.70.270">
    <property type="match status" value="1"/>
</dbReference>
<dbReference type="CDD" id="cd01948">
    <property type="entry name" value="EAL"/>
    <property type="match status" value="1"/>
</dbReference>
<dbReference type="NCBIfam" id="TIGR00254">
    <property type="entry name" value="GGDEF"/>
    <property type="match status" value="1"/>
</dbReference>
<reference evidence="3" key="1">
    <citation type="submission" date="2022-06" db="EMBL/GenBank/DDBJ databases">
        <title>Sphingomonas sp. nov. isolated from rhizosphere soil of tomato.</title>
        <authorList>
            <person name="Dong H."/>
            <person name="Gao R."/>
        </authorList>
    </citation>
    <scope>NUCLEOTIDE SEQUENCE</scope>
    <source>
        <strain evidence="3">MMSM24</strain>
    </source>
</reference>
<dbReference type="Pfam" id="PF00563">
    <property type="entry name" value="EAL"/>
    <property type="match status" value="1"/>
</dbReference>
<comment type="caution">
    <text evidence="3">The sequence shown here is derived from an EMBL/GenBank/DDBJ whole genome shotgun (WGS) entry which is preliminary data.</text>
</comment>